<organism evidence="2 3">
    <name type="scientific">Rubellimicrobium mesophilum DSM 19309</name>
    <dbReference type="NCBI Taxonomy" id="442562"/>
    <lineage>
        <taxon>Bacteria</taxon>
        <taxon>Pseudomonadati</taxon>
        <taxon>Pseudomonadota</taxon>
        <taxon>Alphaproteobacteria</taxon>
        <taxon>Rhodobacterales</taxon>
        <taxon>Roseobacteraceae</taxon>
        <taxon>Rubellimicrobium</taxon>
    </lineage>
</organism>
<proteinExistence type="predicted"/>
<reference evidence="2 3" key="1">
    <citation type="submission" date="2013-02" db="EMBL/GenBank/DDBJ databases">
        <authorList>
            <person name="Fiebig A."/>
            <person name="Goeker M."/>
            <person name="Klenk H.-P.P."/>
        </authorList>
    </citation>
    <scope>NUCLEOTIDE SEQUENCE [LARGE SCALE GENOMIC DNA]</scope>
    <source>
        <strain evidence="2 3">DSM 19309</strain>
    </source>
</reference>
<dbReference type="Gene3D" id="3.40.50.300">
    <property type="entry name" value="P-loop containing nucleotide triphosphate hydrolases"/>
    <property type="match status" value="1"/>
</dbReference>
<dbReference type="EMBL" id="AOSK01000054">
    <property type="protein sequence ID" value="EYD76274.1"/>
    <property type="molecule type" value="Genomic_DNA"/>
</dbReference>
<comment type="caution">
    <text evidence="2">The sequence shown here is derived from an EMBL/GenBank/DDBJ whole genome shotgun (WGS) entry which is preliminary data.</text>
</comment>
<dbReference type="SUPFAM" id="SSF52540">
    <property type="entry name" value="P-loop containing nucleoside triphosphate hydrolases"/>
    <property type="match status" value="1"/>
</dbReference>
<dbReference type="Proteomes" id="UP000019666">
    <property type="component" value="Unassembled WGS sequence"/>
</dbReference>
<dbReference type="HOGENOM" id="CLU_093467_0_0_5"/>
<keyword evidence="3" id="KW-1185">Reference proteome</keyword>
<accession>A0A017HR85</accession>
<dbReference type="PATRIC" id="fig|442562.3.peg.2169"/>
<dbReference type="InterPro" id="IPR027417">
    <property type="entry name" value="P-loop_NTPase"/>
</dbReference>
<evidence type="ECO:0000313" key="3">
    <source>
        <dbReference type="Proteomes" id="UP000019666"/>
    </source>
</evidence>
<gene>
    <name evidence="2" type="ORF">Rumeso_02198</name>
</gene>
<evidence type="ECO:0000313" key="2">
    <source>
        <dbReference type="EMBL" id="EYD76274.1"/>
    </source>
</evidence>
<feature type="region of interest" description="Disordered" evidence="1">
    <location>
        <begin position="189"/>
        <end position="258"/>
    </location>
</feature>
<protein>
    <submittedName>
        <fullName evidence="2">Error-prone repair protein ImuA</fullName>
    </submittedName>
</protein>
<dbReference type="STRING" id="442562.Rumeso_02198"/>
<evidence type="ECO:0000256" key="1">
    <source>
        <dbReference type="SAM" id="MobiDB-lite"/>
    </source>
</evidence>
<dbReference type="AlphaFoldDB" id="A0A017HR85"/>
<feature type="compositionally biased region" description="Basic and acidic residues" evidence="1">
    <location>
        <begin position="190"/>
        <end position="220"/>
    </location>
</feature>
<dbReference type="OrthoDB" id="7202530at2"/>
<sequence length="258" mass="27364">MSHAEPSPTPVGDRPPTLCEVFATTAADGAATGFVLAQLGSRPGPVLWVQDRVSRREGGRPSARGLAAALGHPLDVLYLEVGRAVDVLWAMEEALGCAALSIVIGEVWGDPPALGFTATKRLAIRSEARGVAAWLLRRAAAPDLSAARERWRVSSQPALPHPDDPRTPGEALWLAELFRSRGRRTGIWVARRDTTTRRSAPDSPPMRETRSGSRTKDGPDRTGTILRLAARPGGFGSLGTQTGFAPDLRAVSDGSAVA</sequence>
<dbReference type="RefSeq" id="WP_051521304.1">
    <property type="nucleotide sequence ID" value="NZ_KK088576.1"/>
</dbReference>
<name>A0A017HR85_9RHOB</name>